<protein>
    <recommendedName>
        <fullName evidence="4">ABC transporter substrate-binding protein</fullName>
    </recommendedName>
</protein>
<accession>T0HQI7</accession>
<organism evidence="2 3">
    <name type="scientific">Sphingobium quisquiliarum P25</name>
    <dbReference type="NCBI Taxonomy" id="1329909"/>
    <lineage>
        <taxon>Bacteria</taxon>
        <taxon>Pseudomonadati</taxon>
        <taxon>Pseudomonadota</taxon>
        <taxon>Alphaproteobacteria</taxon>
        <taxon>Sphingomonadales</taxon>
        <taxon>Sphingomonadaceae</taxon>
        <taxon>Sphingobium</taxon>
    </lineage>
</organism>
<keyword evidence="3" id="KW-1185">Reference proteome</keyword>
<sequence length="179" mass="18719">MKMSRRGLIAGMAVLGLSPVAAKELGPPLDQPGETDRIEIIALGSRDFTGPLLEGAKAYFRTQGRRKVSYHAKESVIDAPDLTLPGQTGDARTVLLLGSDADLLFATEMVRDAGGSILTMANQSGFSSAGVKPGRLQLAGMQLADLAAGMVGARPNNDFPAGPAFMIARLSPYRSATFG</sequence>
<proteinExistence type="predicted"/>
<dbReference type="RefSeq" id="WP_021239817.1">
    <property type="nucleotide sequence ID" value="NZ_ATHO01000162.1"/>
</dbReference>
<feature type="signal peptide" evidence="1">
    <location>
        <begin position="1"/>
        <end position="22"/>
    </location>
</feature>
<name>T0HQI7_9SPHN</name>
<evidence type="ECO:0000256" key="1">
    <source>
        <dbReference type="SAM" id="SignalP"/>
    </source>
</evidence>
<gene>
    <name evidence="2" type="ORF">L288_19070</name>
</gene>
<dbReference type="EMBL" id="ATHO01000162">
    <property type="protein sequence ID" value="EQA99788.1"/>
    <property type="molecule type" value="Genomic_DNA"/>
</dbReference>
<comment type="caution">
    <text evidence="2">The sequence shown here is derived from an EMBL/GenBank/DDBJ whole genome shotgun (WGS) entry which is preliminary data.</text>
</comment>
<feature type="chain" id="PRO_5004564088" description="ABC transporter substrate-binding protein" evidence="1">
    <location>
        <begin position="23"/>
        <end position="179"/>
    </location>
</feature>
<reference evidence="2 3" key="1">
    <citation type="journal article" date="2013" name="Genome Announc.">
        <title>Draft Genome Sequence of Sphingobium quisquiliarum Strain P25T, a Novel Hexachlorocyclohexane (HCH)-Degrading Bacterium Isolated from an HCH Dumpsite.</title>
        <authorList>
            <person name="Kumar Singh A."/>
            <person name="Sangwan N."/>
            <person name="Sharma A."/>
            <person name="Gupta V."/>
            <person name="Khurana J.P."/>
            <person name="Lal R."/>
        </authorList>
    </citation>
    <scope>NUCLEOTIDE SEQUENCE [LARGE SCALE GENOMIC DNA]</scope>
    <source>
        <strain evidence="2 3">P25</strain>
    </source>
</reference>
<evidence type="ECO:0008006" key="4">
    <source>
        <dbReference type="Google" id="ProtNLM"/>
    </source>
</evidence>
<keyword evidence="1" id="KW-0732">Signal</keyword>
<evidence type="ECO:0000313" key="3">
    <source>
        <dbReference type="Proteomes" id="UP000015525"/>
    </source>
</evidence>
<dbReference type="AlphaFoldDB" id="T0HQI7"/>
<evidence type="ECO:0000313" key="2">
    <source>
        <dbReference type="EMBL" id="EQA99788.1"/>
    </source>
</evidence>
<dbReference type="Proteomes" id="UP000015525">
    <property type="component" value="Unassembled WGS sequence"/>
</dbReference>